<evidence type="ECO:0000256" key="8">
    <source>
        <dbReference type="ARBA" id="ARBA00022989"/>
    </source>
</evidence>
<evidence type="ECO:0000256" key="11">
    <source>
        <dbReference type="ARBA" id="ARBA00023033"/>
    </source>
</evidence>
<dbReference type="SUPFAM" id="SSF48264">
    <property type="entry name" value="Cytochrome P450"/>
    <property type="match status" value="1"/>
</dbReference>
<keyword evidence="5 13" id="KW-0349">Heme</keyword>
<reference evidence="16" key="1">
    <citation type="submission" date="2023-06" db="EMBL/GenBank/DDBJ databases">
        <authorList>
            <consortium name="Lawrence Berkeley National Laboratory"/>
            <person name="Ahrendt S."/>
            <person name="Sahu N."/>
            <person name="Indic B."/>
            <person name="Wong-Bajracharya J."/>
            <person name="Merenyi Z."/>
            <person name="Ke H.-M."/>
            <person name="Monk M."/>
            <person name="Kocsube S."/>
            <person name="Drula E."/>
            <person name="Lipzen A."/>
            <person name="Balint B."/>
            <person name="Henrissat B."/>
            <person name="Andreopoulos B."/>
            <person name="Martin F.M."/>
            <person name="Harder C.B."/>
            <person name="Rigling D."/>
            <person name="Ford K.L."/>
            <person name="Foster G.D."/>
            <person name="Pangilinan J."/>
            <person name="Papanicolaou A."/>
            <person name="Barry K."/>
            <person name="LaButti K."/>
            <person name="Viragh M."/>
            <person name="Koriabine M."/>
            <person name="Yan M."/>
            <person name="Riley R."/>
            <person name="Champramary S."/>
            <person name="Plett K.L."/>
            <person name="Tsai I.J."/>
            <person name="Slot J."/>
            <person name="Sipos G."/>
            <person name="Plett J."/>
            <person name="Nagy L.G."/>
            <person name="Grigoriev I.V."/>
        </authorList>
    </citation>
    <scope>NUCLEOTIDE SEQUENCE</scope>
    <source>
        <strain evidence="16">CCBAS 213</strain>
    </source>
</reference>
<comment type="pathway">
    <text evidence="3">Secondary metabolite biosynthesis; terpenoid biosynthesis.</text>
</comment>
<evidence type="ECO:0000256" key="4">
    <source>
        <dbReference type="ARBA" id="ARBA00010617"/>
    </source>
</evidence>
<dbReference type="GO" id="GO:0005506">
    <property type="term" value="F:iron ion binding"/>
    <property type="evidence" value="ECO:0007669"/>
    <property type="project" value="InterPro"/>
</dbReference>
<name>A0AA39JGK5_ARMTA</name>
<evidence type="ECO:0000256" key="13">
    <source>
        <dbReference type="PIRSR" id="PIRSR602401-1"/>
    </source>
</evidence>
<dbReference type="PANTHER" id="PTHR24305">
    <property type="entry name" value="CYTOCHROME P450"/>
    <property type="match status" value="1"/>
</dbReference>
<keyword evidence="12" id="KW-0472">Membrane</keyword>
<keyword evidence="11 14" id="KW-0503">Monooxygenase</keyword>
<dbReference type="Gene3D" id="1.10.630.10">
    <property type="entry name" value="Cytochrome P450"/>
    <property type="match status" value="1"/>
</dbReference>
<keyword evidence="10 13" id="KW-0408">Iron</keyword>
<dbReference type="AlphaFoldDB" id="A0AA39JGK5"/>
<dbReference type="PRINTS" id="PR00463">
    <property type="entry name" value="EP450I"/>
</dbReference>
<dbReference type="GO" id="GO:0016020">
    <property type="term" value="C:membrane"/>
    <property type="evidence" value="ECO:0007669"/>
    <property type="project" value="UniProtKB-SubCell"/>
</dbReference>
<evidence type="ECO:0000313" key="16">
    <source>
        <dbReference type="EMBL" id="KAK0442253.1"/>
    </source>
</evidence>
<keyword evidence="15" id="KW-0732">Signal</keyword>
<gene>
    <name evidence="16" type="ORF">EV420DRAFT_1079163</name>
</gene>
<evidence type="ECO:0000256" key="7">
    <source>
        <dbReference type="ARBA" id="ARBA00022723"/>
    </source>
</evidence>
<evidence type="ECO:0000256" key="2">
    <source>
        <dbReference type="ARBA" id="ARBA00004370"/>
    </source>
</evidence>
<keyword evidence="17" id="KW-1185">Reference proteome</keyword>
<sequence>MIALFLVIASLLVGSLLHRWFRRPSVKHVKGPPSASFWLGHERVLRNQDNSGYLETKWRREYGTIYRVGGCFGQDVLVVCDPKALEHIFHQPRPYPKSKDTIFIQKLFLGNGIVTVADETHHRQRKILNPAFSLTQLRKYEVIFQECSDKLVNGIKKTVTSGAGETVNIHDWTSKVTLDIIGLASFRYDFGSLNSQTTELGRAMKHLFTDSQSNTTALELILIALIRMLPDWVLGLLQLISTREIRSIASVGNVSKKTSREIMASRNEVQTPGDDKDIVDLLARARSAGKMQDDEIEAQLMTFVIAGHETSGNSIAWLLYELAMHPEHQSIIRAELKQSGSNDYDSMPFLNAAIKEALRLHPLSHSMLRTAPHNDVLPLSGGKTLAIPKGQTFICSAYLYNRLPSLWGDDAEEWNPGRFLDKTLPVSLGVYANLMTFSAGSRSCIGWRFAVMEIQTVLANLILHFEFSLPEGGVEVLHFPGTPAVVPYVKGKAHLGSQLPLRVRVLH</sequence>
<dbReference type="InterPro" id="IPR002401">
    <property type="entry name" value="Cyt_P450_E_grp-I"/>
</dbReference>
<keyword evidence="8" id="KW-1133">Transmembrane helix</keyword>
<dbReference type="InterPro" id="IPR050121">
    <property type="entry name" value="Cytochrome_P450_monoxygenase"/>
</dbReference>
<evidence type="ECO:0000256" key="10">
    <source>
        <dbReference type="ARBA" id="ARBA00023004"/>
    </source>
</evidence>
<evidence type="ECO:0000256" key="3">
    <source>
        <dbReference type="ARBA" id="ARBA00004721"/>
    </source>
</evidence>
<keyword evidence="6" id="KW-0812">Transmembrane</keyword>
<dbReference type="RefSeq" id="XP_060324226.1">
    <property type="nucleotide sequence ID" value="XM_060465702.1"/>
</dbReference>
<comment type="similarity">
    <text evidence="4 14">Belongs to the cytochrome P450 family.</text>
</comment>
<dbReference type="InterPro" id="IPR036396">
    <property type="entry name" value="Cyt_P450_sf"/>
</dbReference>
<dbReference type="InterPro" id="IPR017972">
    <property type="entry name" value="Cyt_P450_CS"/>
</dbReference>
<dbReference type="GO" id="GO:0004497">
    <property type="term" value="F:monooxygenase activity"/>
    <property type="evidence" value="ECO:0007669"/>
    <property type="project" value="UniProtKB-KW"/>
</dbReference>
<dbReference type="GO" id="GO:0016705">
    <property type="term" value="F:oxidoreductase activity, acting on paired donors, with incorporation or reduction of molecular oxygen"/>
    <property type="evidence" value="ECO:0007669"/>
    <property type="project" value="InterPro"/>
</dbReference>
<dbReference type="PANTHER" id="PTHR24305:SF166">
    <property type="entry name" value="CYTOCHROME P450 12A4, MITOCHONDRIAL-RELATED"/>
    <property type="match status" value="1"/>
</dbReference>
<dbReference type="Pfam" id="PF00067">
    <property type="entry name" value="p450"/>
    <property type="match status" value="1"/>
</dbReference>
<accession>A0AA39JGK5</accession>
<dbReference type="PROSITE" id="PS00086">
    <property type="entry name" value="CYTOCHROME_P450"/>
    <property type="match status" value="1"/>
</dbReference>
<evidence type="ECO:0000256" key="12">
    <source>
        <dbReference type="ARBA" id="ARBA00023136"/>
    </source>
</evidence>
<evidence type="ECO:0000256" key="15">
    <source>
        <dbReference type="SAM" id="SignalP"/>
    </source>
</evidence>
<feature type="chain" id="PRO_5041370871" evidence="15">
    <location>
        <begin position="18"/>
        <end position="507"/>
    </location>
</feature>
<feature type="binding site" description="axial binding residue" evidence="13">
    <location>
        <position position="444"/>
    </location>
    <ligand>
        <name>heme</name>
        <dbReference type="ChEBI" id="CHEBI:30413"/>
    </ligand>
    <ligandPart>
        <name>Fe</name>
        <dbReference type="ChEBI" id="CHEBI:18248"/>
    </ligandPart>
</feature>
<feature type="signal peptide" evidence="15">
    <location>
        <begin position="1"/>
        <end position="17"/>
    </location>
</feature>
<dbReference type="EMBL" id="JAUEPS010000065">
    <property type="protein sequence ID" value="KAK0442253.1"/>
    <property type="molecule type" value="Genomic_DNA"/>
</dbReference>
<evidence type="ECO:0000256" key="9">
    <source>
        <dbReference type="ARBA" id="ARBA00023002"/>
    </source>
</evidence>
<evidence type="ECO:0000313" key="17">
    <source>
        <dbReference type="Proteomes" id="UP001175211"/>
    </source>
</evidence>
<proteinExistence type="inferred from homology"/>
<comment type="caution">
    <text evidence="16">The sequence shown here is derived from an EMBL/GenBank/DDBJ whole genome shotgun (WGS) entry which is preliminary data.</text>
</comment>
<comment type="cofactor">
    <cofactor evidence="1 13">
        <name>heme</name>
        <dbReference type="ChEBI" id="CHEBI:30413"/>
    </cofactor>
</comment>
<dbReference type="Proteomes" id="UP001175211">
    <property type="component" value="Unassembled WGS sequence"/>
</dbReference>
<protein>
    <submittedName>
        <fullName evidence="16">Cytochrome P450</fullName>
    </submittedName>
</protein>
<comment type="subcellular location">
    <subcellularLocation>
        <location evidence="2">Membrane</location>
    </subcellularLocation>
</comment>
<evidence type="ECO:0000256" key="14">
    <source>
        <dbReference type="RuleBase" id="RU000461"/>
    </source>
</evidence>
<keyword evidence="9 14" id="KW-0560">Oxidoreductase</keyword>
<organism evidence="16 17">
    <name type="scientific">Armillaria tabescens</name>
    <name type="common">Ringless honey mushroom</name>
    <name type="synonym">Agaricus tabescens</name>
    <dbReference type="NCBI Taxonomy" id="1929756"/>
    <lineage>
        <taxon>Eukaryota</taxon>
        <taxon>Fungi</taxon>
        <taxon>Dikarya</taxon>
        <taxon>Basidiomycota</taxon>
        <taxon>Agaricomycotina</taxon>
        <taxon>Agaricomycetes</taxon>
        <taxon>Agaricomycetidae</taxon>
        <taxon>Agaricales</taxon>
        <taxon>Marasmiineae</taxon>
        <taxon>Physalacriaceae</taxon>
        <taxon>Desarmillaria</taxon>
    </lineage>
</organism>
<dbReference type="InterPro" id="IPR001128">
    <property type="entry name" value="Cyt_P450"/>
</dbReference>
<dbReference type="GO" id="GO:0020037">
    <property type="term" value="F:heme binding"/>
    <property type="evidence" value="ECO:0007669"/>
    <property type="project" value="InterPro"/>
</dbReference>
<dbReference type="PRINTS" id="PR00385">
    <property type="entry name" value="P450"/>
</dbReference>
<evidence type="ECO:0000256" key="1">
    <source>
        <dbReference type="ARBA" id="ARBA00001971"/>
    </source>
</evidence>
<evidence type="ECO:0000256" key="5">
    <source>
        <dbReference type="ARBA" id="ARBA00022617"/>
    </source>
</evidence>
<keyword evidence="7 13" id="KW-0479">Metal-binding</keyword>
<dbReference type="GeneID" id="85349250"/>
<evidence type="ECO:0000256" key="6">
    <source>
        <dbReference type="ARBA" id="ARBA00022692"/>
    </source>
</evidence>